<dbReference type="Proteomes" id="UP000265663">
    <property type="component" value="Unassembled WGS sequence"/>
</dbReference>
<dbReference type="SUPFAM" id="SSF51735">
    <property type="entry name" value="NAD(P)-binding Rossmann-fold domains"/>
    <property type="match status" value="1"/>
</dbReference>
<reference evidence="4 5" key="1">
    <citation type="journal article" date="2014" name="PLoS ONE">
        <title>De novo Genome Assembly of the Fungal Plant Pathogen Pyrenophora semeniperda.</title>
        <authorList>
            <person name="Soliai M.M."/>
            <person name="Meyer S.E."/>
            <person name="Udall J.A."/>
            <person name="Elzinga D.E."/>
            <person name="Hermansen R.A."/>
            <person name="Bodily P.M."/>
            <person name="Hart A.A."/>
            <person name="Coleman C.E."/>
        </authorList>
    </citation>
    <scope>NUCLEOTIDE SEQUENCE [LARGE SCALE GENOMIC DNA]</scope>
    <source>
        <strain evidence="4 5">CCB06</strain>
        <tissue evidence="4">Mycelium</tissue>
    </source>
</reference>
<name>A0A3M7M5V0_9PLEO</name>
<evidence type="ECO:0000256" key="2">
    <source>
        <dbReference type="ARBA" id="ARBA00022857"/>
    </source>
</evidence>
<gene>
    <name evidence="4" type="ORF">GMOD_00008697</name>
</gene>
<keyword evidence="3" id="KW-0560">Oxidoreductase</keyword>
<dbReference type="EMBL" id="KE747823">
    <property type="protein sequence ID" value="RMZ69789.1"/>
    <property type="molecule type" value="Genomic_DNA"/>
</dbReference>
<keyword evidence="2" id="KW-0521">NADP</keyword>
<protein>
    <submittedName>
        <fullName evidence="4">Oxidoreductase short-chain dehydrogenase</fullName>
    </submittedName>
</protein>
<organism evidence="4 5">
    <name type="scientific">Pyrenophora seminiperda CCB06</name>
    <dbReference type="NCBI Taxonomy" id="1302712"/>
    <lineage>
        <taxon>Eukaryota</taxon>
        <taxon>Fungi</taxon>
        <taxon>Dikarya</taxon>
        <taxon>Ascomycota</taxon>
        <taxon>Pezizomycotina</taxon>
        <taxon>Dothideomycetes</taxon>
        <taxon>Pleosporomycetidae</taxon>
        <taxon>Pleosporales</taxon>
        <taxon>Pleosporineae</taxon>
        <taxon>Pleosporaceae</taxon>
        <taxon>Pyrenophora</taxon>
    </lineage>
</organism>
<dbReference type="PANTHER" id="PTHR24320">
    <property type="entry name" value="RETINOL DEHYDROGENASE"/>
    <property type="match status" value="1"/>
</dbReference>
<evidence type="ECO:0000256" key="1">
    <source>
        <dbReference type="ARBA" id="ARBA00006484"/>
    </source>
</evidence>
<dbReference type="Pfam" id="PF00106">
    <property type="entry name" value="adh_short"/>
    <property type="match status" value="1"/>
</dbReference>
<dbReference type="InterPro" id="IPR036291">
    <property type="entry name" value="NAD(P)-bd_dom_sf"/>
</dbReference>
<dbReference type="PANTHER" id="PTHR24320:SF236">
    <property type="entry name" value="SHORT-CHAIN DEHYDROGENASE-RELATED"/>
    <property type="match status" value="1"/>
</dbReference>
<keyword evidence="5" id="KW-1185">Reference proteome</keyword>
<proteinExistence type="inferred from homology"/>
<evidence type="ECO:0000313" key="5">
    <source>
        <dbReference type="Proteomes" id="UP000265663"/>
    </source>
</evidence>
<dbReference type="PRINTS" id="PR00081">
    <property type="entry name" value="GDHRDH"/>
</dbReference>
<dbReference type="InterPro" id="IPR002347">
    <property type="entry name" value="SDR_fam"/>
</dbReference>
<evidence type="ECO:0000256" key="3">
    <source>
        <dbReference type="ARBA" id="ARBA00023002"/>
    </source>
</evidence>
<dbReference type="Gene3D" id="3.40.50.720">
    <property type="entry name" value="NAD(P)-binding Rossmann-like Domain"/>
    <property type="match status" value="1"/>
</dbReference>
<evidence type="ECO:0000313" key="4">
    <source>
        <dbReference type="EMBL" id="RMZ69789.1"/>
    </source>
</evidence>
<dbReference type="OrthoDB" id="191139at2759"/>
<comment type="similarity">
    <text evidence="1">Belongs to the short-chain dehydrogenases/reductases (SDR) family.</text>
</comment>
<sequence>MINSLTRTSQASAMGNQWSQLFPPAPVFTEAQLPDLSGKVFVVTGSSAGVGKELTRLLYSHNGTVYLANRSAEKTDAVITWVKEQHPDAKGVLHYLHLHLDDLEGIKASAETFLAKEQRLDVLFNNAGVMTPPKGSKTKQGYELQLGTNCVAPFLFTKLLTPRLLETARAIGEKGRVRVVWVSSSAAHLGAPKNGLDIGNLHYEKDCMQQTKYAVSKAGNILHAMEFGRRYGLEGLTSVAINPGNLRTELSRHMPAWQFRLFGWILHAPVYGAYTELYAGLSPDVVGIKKQEWIIPWGRIALMRKDFGSEQGAENAKAFWEWCEGEVERFT</sequence>
<dbReference type="GO" id="GO:0016491">
    <property type="term" value="F:oxidoreductase activity"/>
    <property type="evidence" value="ECO:0007669"/>
    <property type="project" value="UniProtKB-KW"/>
</dbReference>
<dbReference type="AlphaFoldDB" id="A0A3M7M5V0"/>
<accession>A0A3M7M5V0</accession>